<reference evidence="2 3" key="1">
    <citation type="journal article" date="2013" name="Genome Announc.">
        <title>Draft Whole-Genome Sequence of Bacillus sonorensis Strain L12, a Source of Nonribosomal Lipopeptides.</title>
        <authorList>
            <person name="Adimpong D.B."/>
            <person name="Sorensen K.I."/>
            <person name="Nielsen D.S."/>
            <person name="Thorsen L."/>
            <person name="Rasmussen T.B."/>
            <person name="Derkx P.M."/>
            <person name="Jespersen L."/>
        </authorList>
    </citation>
    <scope>NUCLEOTIDE SEQUENCE [LARGE SCALE GENOMIC DNA]</scope>
    <source>
        <strain evidence="2 3">L12</strain>
    </source>
</reference>
<dbReference type="AlphaFoldDB" id="M5PDD0"/>
<sequence length="84" mass="9285">MKMKNKWGLDGALGERAGLFLAKKRTNAFRKGIKPFLLLTVTLFFCNLIVSGKYSSSLGEAPVWRYAAAQKCPKTPMGQQESST</sequence>
<gene>
    <name evidence="2" type="ORF">BSONL12_12511</name>
</gene>
<keyword evidence="1" id="KW-1133">Transmembrane helix</keyword>
<protein>
    <submittedName>
        <fullName evidence="2">Uncharacterized protein</fullName>
    </submittedName>
</protein>
<evidence type="ECO:0000313" key="3">
    <source>
        <dbReference type="Proteomes" id="UP000011907"/>
    </source>
</evidence>
<evidence type="ECO:0000256" key="1">
    <source>
        <dbReference type="SAM" id="Phobius"/>
    </source>
</evidence>
<keyword evidence="1" id="KW-0472">Membrane</keyword>
<comment type="caution">
    <text evidence="2">The sequence shown here is derived from an EMBL/GenBank/DDBJ whole genome shotgun (WGS) entry which is preliminary data.</text>
</comment>
<name>M5PDD0_9BACI</name>
<feature type="transmembrane region" description="Helical" evidence="1">
    <location>
        <begin position="33"/>
        <end position="50"/>
    </location>
</feature>
<accession>M5PDD0</accession>
<organism evidence="2 3">
    <name type="scientific">Bacillus sonorensis L12</name>
    <dbReference type="NCBI Taxonomy" id="1274524"/>
    <lineage>
        <taxon>Bacteria</taxon>
        <taxon>Bacillati</taxon>
        <taxon>Bacillota</taxon>
        <taxon>Bacilli</taxon>
        <taxon>Bacillales</taxon>
        <taxon>Bacillaceae</taxon>
        <taxon>Bacillus</taxon>
    </lineage>
</organism>
<proteinExistence type="predicted"/>
<evidence type="ECO:0000313" key="2">
    <source>
        <dbReference type="EMBL" id="EME74610.1"/>
    </source>
</evidence>
<dbReference type="STRING" id="1274524.BSONL12_12511"/>
<dbReference type="EMBL" id="AOFM01000007">
    <property type="protein sequence ID" value="EME74610.1"/>
    <property type="molecule type" value="Genomic_DNA"/>
</dbReference>
<keyword evidence="1" id="KW-0812">Transmembrane</keyword>
<dbReference type="Proteomes" id="UP000011907">
    <property type="component" value="Unassembled WGS sequence"/>
</dbReference>